<protein>
    <recommendedName>
        <fullName evidence="7">Zn(2)-C6 fungal-type domain-containing protein</fullName>
    </recommendedName>
</protein>
<evidence type="ECO:0000256" key="4">
    <source>
        <dbReference type="ARBA" id="ARBA00023163"/>
    </source>
</evidence>
<evidence type="ECO:0000313" key="8">
    <source>
        <dbReference type="EMBL" id="KAL1888029.1"/>
    </source>
</evidence>
<evidence type="ECO:0000313" key="9">
    <source>
        <dbReference type="Proteomes" id="UP001583186"/>
    </source>
</evidence>
<feature type="domain" description="Zn(2)-C6 fungal-type" evidence="7">
    <location>
        <begin position="15"/>
        <end position="47"/>
    </location>
</feature>
<organism evidence="8 9">
    <name type="scientific">Sporothrix stenoceras</name>
    <dbReference type="NCBI Taxonomy" id="5173"/>
    <lineage>
        <taxon>Eukaryota</taxon>
        <taxon>Fungi</taxon>
        <taxon>Dikarya</taxon>
        <taxon>Ascomycota</taxon>
        <taxon>Pezizomycotina</taxon>
        <taxon>Sordariomycetes</taxon>
        <taxon>Sordariomycetidae</taxon>
        <taxon>Ophiostomatales</taxon>
        <taxon>Ophiostomataceae</taxon>
        <taxon>Sporothrix</taxon>
    </lineage>
</organism>
<dbReference type="InterPro" id="IPR051089">
    <property type="entry name" value="prtT"/>
</dbReference>
<sequence length="757" mass="82590">MERTRAARSAKWGEACAPCASAKTRCIRNREEPGASCDRCQSLGKDCFGQVQKPRKKRQARPSRTAQLEERLNNLIQAMSSSGSARSDIAAAAAILSASSTTGTSGTTGTTGTTATTVSDTTNTSQRQSSPPSSPSSPEPDHDDTGFGLPQRFGAPPISPHCTCRVPVSRADLVPVESDEVLLNIFINQLSAKFPFVIVPPGTTVQQMIDTRPFLMKVIRMVSSVRYLRSMWGQSRAVIKHISEAMLVRSERSMDLLQGIIVFLGFYHYFCMSHAHFNNLAHLALSLVGDMGLSAPPRPANHREGAEGTAGGQSRIVPRHARQVVTHTSDEAPAQRTNEERRALLGVWYINSNAGSIVKQLGGTRYTKYIDQCVNELEQAAEYKSDQLVVELIRVQNLAETIFHFHNRDQLLDDLPGVPRLSPIVYLEALQAELDRLRAALPQHLRSNPLLTCHYNSARLSLFVPLLAEECYLADASLGPMDLFTRFTEALKTWFADWLTIPVCSYFYLPQSASSMLVHASRHLVQWARLAGPSAVRLSSTAANCCPLLASTASLSSGSTPSTPSRSSPSSEPYVPRPRFPTFMGIPSCPTLDVPKRPTAVSDAVTVAAQDTIDMLRAAIYAEPDLRLDILGIAAALVARFESAKVEITAAQGGVWKNDTWDAAGDQLRMKRFKIEEWVESATAAGVDENVPLNFGPPPGEQPVSDINNINNSTTNNNWKWPTDLADGGANLDFGTLLDSNNDWNTDWNAQGMSLDG</sequence>
<dbReference type="InterPro" id="IPR001138">
    <property type="entry name" value="Zn2Cys6_DnaBD"/>
</dbReference>
<dbReference type="PROSITE" id="PS00463">
    <property type="entry name" value="ZN2_CY6_FUNGAL_1"/>
    <property type="match status" value="1"/>
</dbReference>
<feature type="compositionally biased region" description="Low complexity" evidence="6">
    <location>
        <begin position="100"/>
        <end position="131"/>
    </location>
</feature>
<keyword evidence="9" id="KW-1185">Reference proteome</keyword>
<dbReference type="Gene3D" id="4.10.240.10">
    <property type="entry name" value="Zn(2)-C6 fungal-type DNA-binding domain"/>
    <property type="match status" value="1"/>
</dbReference>
<name>A0ABR3YIQ0_9PEZI</name>
<dbReference type="Proteomes" id="UP001583186">
    <property type="component" value="Unassembled WGS sequence"/>
</dbReference>
<evidence type="ECO:0000256" key="3">
    <source>
        <dbReference type="ARBA" id="ARBA00023125"/>
    </source>
</evidence>
<evidence type="ECO:0000256" key="2">
    <source>
        <dbReference type="ARBA" id="ARBA00023015"/>
    </source>
</evidence>
<feature type="region of interest" description="Disordered" evidence="6">
    <location>
        <begin position="100"/>
        <end position="154"/>
    </location>
</feature>
<keyword evidence="3" id="KW-0238">DNA-binding</keyword>
<evidence type="ECO:0000256" key="6">
    <source>
        <dbReference type="SAM" id="MobiDB-lite"/>
    </source>
</evidence>
<keyword evidence="2" id="KW-0805">Transcription regulation</keyword>
<feature type="region of interest" description="Disordered" evidence="6">
    <location>
        <begin position="554"/>
        <end position="574"/>
    </location>
</feature>
<dbReference type="PANTHER" id="PTHR31845:SF10">
    <property type="entry name" value="ZN(II)2CYS6 TRANSCRIPTION FACTOR (EUROFUNG)"/>
    <property type="match status" value="1"/>
</dbReference>
<dbReference type="InterPro" id="IPR036864">
    <property type="entry name" value="Zn2-C6_fun-type_DNA-bd_sf"/>
</dbReference>
<proteinExistence type="predicted"/>
<comment type="caution">
    <text evidence="8">The sequence shown here is derived from an EMBL/GenBank/DDBJ whole genome shotgun (WGS) entry which is preliminary data.</text>
</comment>
<keyword evidence="5" id="KW-0539">Nucleus</keyword>
<evidence type="ECO:0000256" key="5">
    <source>
        <dbReference type="ARBA" id="ARBA00023242"/>
    </source>
</evidence>
<dbReference type="EMBL" id="JAWCUI010000102">
    <property type="protein sequence ID" value="KAL1888029.1"/>
    <property type="molecule type" value="Genomic_DNA"/>
</dbReference>
<keyword evidence="4" id="KW-0804">Transcription</keyword>
<evidence type="ECO:0000256" key="1">
    <source>
        <dbReference type="ARBA" id="ARBA00004123"/>
    </source>
</evidence>
<dbReference type="PANTHER" id="PTHR31845">
    <property type="entry name" value="FINGER DOMAIN PROTEIN, PUTATIVE-RELATED"/>
    <property type="match status" value="1"/>
</dbReference>
<accession>A0ABR3YIQ0</accession>
<gene>
    <name evidence="8" type="ORF">Sste5346_009826</name>
</gene>
<dbReference type="SUPFAM" id="SSF57701">
    <property type="entry name" value="Zn2/Cys6 DNA-binding domain"/>
    <property type="match status" value="1"/>
</dbReference>
<evidence type="ECO:0000259" key="7">
    <source>
        <dbReference type="PROSITE" id="PS00463"/>
    </source>
</evidence>
<reference evidence="8 9" key="1">
    <citation type="journal article" date="2024" name="IMA Fungus">
        <title>IMA Genome - F19 : A genome assembly and annotation guide to empower mycologists, including annotated draft genome sequences of Ceratocystis pirilliformis, Diaporthe australafricana, Fusarium ophioides, Paecilomyces lecythidis, and Sporothrix stenoceras.</title>
        <authorList>
            <person name="Aylward J."/>
            <person name="Wilson A.M."/>
            <person name="Visagie C.M."/>
            <person name="Spraker J."/>
            <person name="Barnes I."/>
            <person name="Buitendag C."/>
            <person name="Ceriani C."/>
            <person name="Del Mar Angel L."/>
            <person name="du Plessis D."/>
            <person name="Fuchs T."/>
            <person name="Gasser K."/>
            <person name="Kramer D."/>
            <person name="Li W."/>
            <person name="Munsamy K."/>
            <person name="Piso A."/>
            <person name="Price J.L."/>
            <person name="Sonnekus B."/>
            <person name="Thomas C."/>
            <person name="van der Nest A."/>
            <person name="van Dijk A."/>
            <person name="van Heerden A."/>
            <person name="van Vuuren N."/>
            <person name="Yilmaz N."/>
            <person name="Duong T.A."/>
            <person name="van der Merwe N.A."/>
            <person name="Wingfield M.J."/>
            <person name="Wingfield B.D."/>
        </authorList>
    </citation>
    <scope>NUCLEOTIDE SEQUENCE [LARGE SCALE GENOMIC DNA]</scope>
    <source>
        <strain evidence="8 9">CMW 5346</strain>
    </source>
</reference>
<comment type="subcellular location">
    <subcellularLocation>
        <location evidence="1">Nucleus</location>
    </subcellularLocation>
</comment>